<evidence type="ECO:0000256" key="9">
    <source>
        <dbReference type="ARBA" id="ARBA00049244"/>
    </source>
</evidence>
<dbReference type="Pfam" id="PF01367">
    <property type="entry name" value="5_3_exonuc"/>
    <property type="match status" value="1"/>
</dbReference>
<dbReference type="GO" id="GO:0006302">
    <property type="term" value="P:double-strand break repair"/>
    <property type="evidence" value="ECO:0007669"/>
    <property type="project" value="TreeGrafter"/>
</dbReference>
<dbReference type="SUPFAM" id="SSF56672">
    <property type="entry name" value="DNA/RNA polymerases"/>
    <property type="match status" value="1"/>
</dbReference>
<dbReference type="InterPro" id="IPR019760">
    <property type="entry name" value="DNA-dir_DNA_pol_A_CS"/>
</dbReference>
<keyword evidence="5 11" id="KW-0227">DNA damage</keyword>
<feature type="domain" description="DNA-directed DNA polymerase family A palm" evidence="13">
    <location>
        <begin position="634"/>
        <end position="840"/>
    </location>
</feature>
<dbReference type="NCBIfam" id="TIGR00593">
    <property type="entry name" value="pola"/>
    <property type="match status" value="1"/>
</dbReference>
<keyword evidence="2 11" id="KW-0808">Transferase</keyword>
<dbReference type="CDD" id="cd09859">
    <property type="entry name" value="PIN_53EXO"/>
    <property type="match status" value="1"/>
</dbReference>
<dbReference type="eggNOG" id="COG0749">
    <property type="taxonomic scope" value="Bacteria"/>
</dbReference>
<dbReference type="InterPro" id="IPR020046">
    <property type="entry name" value="5-3_exonucl_a-hlix_arch_N"/>
</dbReference>
<organism evidence="14 15">
    <name type="scientific">Solobacterium moorei F0204</name>
    <dbReference type="NCBI Taxonomy" id="706433"/>
    <lineage>
        <taxon>Bacteria</taxon>
        <taxon>Bacillati</taxon>
        <taxon>Bacillota</taxon>
        <taxon>Erysipelotrichia</taxon>
        <taxon>Erysipelotrichales</taxon>
        <taxon>Erysipelotrichaceae</taxon>
        <taxon>Solobacterium</taxon>
    </lineage>
</organism>
<dbReference type="FunFam" id="1.10.150.20:FF:000002">
    <property type="entry name" value="DNA polymerase I"/>
    <property type="match status" value="1"/>
</dbReference>
<dbReference type="Gene3D" id="3.40.50.1010">
    <property type="entry name" value="5'-nuclease"/>
    <property type="match status" value="1"/>
</dbReference>
<dbReference type="InterPro" id="IPR054690">
    <property type="entry name" value="DNA_polI_exonuclease"/>
</dbReference>
<dbReference type="SMART" id="SM00279">
    <property type="entry name" value="HhH2"/>
    <property type="match status" value="1"/>
</dbReference>
<dbReference type="HOGENOM" id="CLU_004675_0_0_9"/>
<dbReference type="Gene3D" id="1.10.150.20">
    <property type="entry name" value="5' to 3' exonuclease, C-terminal subdomain"/>
    <property type="match status" value="2"/>
</dbReference>
<evidence type="ECO:0000256" key="2">
    <source>
        <dbReference type="ARBA" id="ARBA00022679"/>
    </source>
</evidence>
<keyword evidence="3 11" id="KW-0548">Nucleotidyltransferase</keyword>
<dbReference type="InterPro" id="IPR018320">
    <property type="entry name" value="DNA_polymerase_1"/>
</dbReference>
<dbReference type="FunFam" id="1.10.150.20:FF:000003">
    <property type="entry name" value="DNA polymerase I"/>
    <property type="match status" value="1"/>
</dbReference>
<sequence>MGEYEMKKLLLTDGNSMLFRAYYATAYGRPMTTSDGTPTNAVFGFASMIQKAIDIIQPDAVLVAFDAGKHTFRHELYADYKGGRKPAPDDLVPQFKLVRDFLDAFAIAWVEMQNIEADDLIGTISKKAKDYQTYVLTSDHDMLQLIDETTSVLLMKKGITDMDVVTPESLKEQMGIEPLQIIDMKGLMGDKSDNIPGIPGIGEKTALKLLEEYGTVENVIANEDKLKGALQKKVMEGHDSALLSKKLATIRRDIDVEMSEKELSFTPNYPQLVKFLQMLEMNTLARRFSDKITIEENTTEEIVVTPSEDKRVTKVPVEMLKDACAVFVDDDHGAFMHATINGFALYNGKQAVYISLVDAKKDSDLLAYFSSDMPHKYGFDVKRNLHLAENEGLTLNFHDDMMLAASLVDSSLTTTAKIIERYGFENTVSYEDVYGKPTKPNLIIDEEKQCMYACAFARNIFRLYAEITPKLQEYKMEKLYYEMEMPLTTVLYHMEREGIRCDIDILDRIATETMAKISEAQKEIYVLAAKEFNINSPKQLAEVLFDDLGLPTGKKRSTAAGELEKLQGKSPIIDYILEYRKLSKIYSTYAEGLKKYIQQDGKIHTIYNQSATQTGRLSSSEPNLQNISVRDEQGKEIRKAFLPENGCVLISSDYHQIELRMLAHMANETSLIEAFKEGIDIHTKTAMDVFHKPQDEITAQDRRSAKTVNFGIVYGISDFGLSEQLGVSRYEAHDFIERYYAAYPKIRIYMDQIVKDCEEKGYVETLCGRRREIPEIHDKNHATREFGKRAAMNAPIQGSAADLIKLAMIHIDQMMKDAKVKSKMILQVHDELIFNVPKEEVDVMTKLINDGMVNAMHLQVPLTAECSIGSDWYEAK</sequence>
<dbReference type="CDD" id="cd08637">
    <property type="entry name" value="DNA_pol_A_pol_I_C"/>
    <property type="match status" value="1"/>
</dbReference>
<dbReference type="Gene3D" id="1.20.1060.10">
    <property type="entry name" value="Taq DNA Polymerase, Chain T, domain 4"/>
    <property type="match status" value="1"/>
</dbReference>
<dbReference type="SUPFAM" id="SSF88723">
    <property type="entry name" value="PIN domain-like"/>
    <property type="match status" value="1"/>
</dbReference>
<dbReference type="Proteomes" id="UP000004097">
    <property type="component" value="Unassembled WGS sequence"/>
</dbReference>
<comment type="subunit">
    <text evidence="11">Single-chain monomer with multiple functions.</text>
</comment>
<dbReference type="GO" id="GO:0003887">
    <property type="term" value="F:DNA-directed DNA polymerase activity"/>
    <property type="evidence" value="ECO:0007669"/>
    <property type="project" value="UniProtKB-UniRule"/>
</dbReference>
<dbReference type="Pfam" id="PF22619">
    <property type="entry name" value="DNA_polI_exo1"/>
    <property type="match status" value="1"/>
</dbReference>
<dbReference type="PRINTS" id="PR00868">
    <property type="entry name" value="DNAPOLI"/>
</dbReference>
<evidence type="ECO:0000256" key="11">
    <source>
        <dbReference type="RuleBase" id="RU004460"/>
    </source>
</evidence>
<dbReference type="SUPFAM" id="SSF47807">
    <property type="entry name" value="5' to 3' exonuclease, C-terminal subdomain"/>
    <property type="match status" value="1"/>
</dbReference>
<keyword evidence="6 11" id="KW-0239">DNA-directed DNA polymerase</keyword>
<evidence type="ECO:0000256" key="4">
    <source>
        <dbReference type="ARBA" id="ARBA00022705"/>
    </source>
</evidence>
<evidence type="ECO:0000259" key="13">
    <source>
        <dbReference type="SMART" id="SM00482"/>
    </source>
</evidence>
<dbReference type="Pfam" id="PF02739">
    <property type="entry name" value="5_3_exonuc_N"/>
    <property type="match status" value="1"/>
</dbReference>
<evidence type="ECO:0000256" key="6">
    <source>
        <dbReference type="ARBA" id="ARBA00022932"/>
    </source>
</evidence>
<gene>
    <name evidence="11 14" type="primary">polA</name>
    <name evidence="14" type="ORF">HMPREF9430_00753</name>
</gene>
<dbReference type="SMART" id="SM00482">
    <property type="entry name" value="POLAc"/>
    <property type="match status" value="1"/>
</dbReference>
<dbReference type="NCBIfam" id="NF004397">
    <property type="entry name" value="PRK05755.1"/>
    <property type="match status" value="1"/>
</dbReference>
<keyword evidence="7 11" id="KW-0238">DNA-binding</keyword>
<dbReference type="InterPro" id="IPR036397">
    <property type="entry name" value="RNaseH_sf"/>
</dbReference>
<name>E7MMI6_9FIRM</name>
<proteinExistence type="inferred from homology"/>
<dbReference type="CDD" id="cd09898">
    <property type="entry name" value="H3TH_53EXO"/>
    <property type="match status" value="1"/>
</dbReference>
<dbReference type="InterPro" id="IPR002421">
    <property type="entry name" value="5-3_exonuclease"/>
</dbReference>
<dbReference type="SMART" id="SM00475">
    <property type="entry name" value="53EXOc"/>
    <property type="match status" value="1"/>
</dbReference>
<keyword evidence="11" id="KW-0540">Nuclease</keyword>
<protein>
    <recommendedName>
        <fullName evidence="10 11">DNA polymerase I</fullName>
        <ecNumber evidence="10 11">2.7.7.7</ecNumber>
    </recommendedName>
</protein>
<evidence type="ECO:0000256" key="1">
    <source>
        <dbReference type="ARBA" id="ARBA00007705"/>
    </source>
</evidence>
<evidence type="ECO:0000259" key="12">
    <source>
        <dbReference type="SMART" id="SM00475"/>
    </source>
</evidence>
<keyword evidence="8 11" id="KW-0234">DNA repair</keyword>
<keyword evidence="4 11" id="KW-0235">DNA replication</keyword>
<dbReference type="InterPro" id="IPR036279">
    <property type="entry name" value="5-3_exonuclease_C_sf"/>
</dbReference>
<dbReference type="GO" id="GO:0006261">
    <property type="term" value="P:DNA-templated DNA replication"/>
    <property type="evidence" value="ECO:0007669"/>
    <property type="project" value="UniProtKB-UniRule"/>
</dbReference>
<dbReference type="AlphaFoldDB" id="E7MMI6"/>
<evidence type="ECO:0000256" key="10">
    <source>
        <dbReference type="NCBIfam" id="TIGR00593"/>
    </source>
</evidence>
<dbReference type="Pfam" id="PF00476">
    <property type="entry name" value="DNA_pol_A"/>
    <property type="match status" value="1"/>
</dbReference>
<dbReference type="CDD" id="cd06140">
    <property type="entry name" value="DNA_polA_I_Bacillus_like_exo"/>
    <property type="match status" value="1"/>
</dbReference>
<reference evidence="14 15" key="1">
    <citation type="submission" date="2010-08" db="EMBL/GenBank/DDBJ databases">
        <authorList>
            <person name="Weinstock G."/>
            <person name="Sodergren E."/>
            <person name="Clifton S."/>
            <person name="Fulton L."/>
            <person name="Fulton B."/>
            <person name="Courtney L."/>
            <person name="Fronick C."/>
            <person name="Harrison M."/>
            <person name="Strong C."/>
            <person name="Farmer C."/>
            <person name="Delahaunty K."/>
            <person name="Markovic C."/>
            <person name="Hall O."/>
            <person name="Minx P."/>
            <person name="Tomlinson C."/>
            <person name="Mitreva M."/>
            <person name="Hou S."/>
            <person name="Chen J."/>
            <person name="Wollam A."/>
            <person name="Pepin K.H."/>
            <person name="Johnson M."/>
            <person name="Bhonagiri V."/>
            <person name="Zhang X."/>
            <person name="Suruliraj S."/>
            <person name="Warren W."/>
            <person name="Chinwalla A."/>
            <person name="Mardis E.R."/>
            <person name="Wilson R.K."/>
        </authorList>
    </citation>
    <scope>NUCLEOTIDE SEQUENCE [LARGE SCALE GENOMIC DNA]</scope>
    <source>
        <strain evidence="14 15">F0204</strain>
    </source>
</reference>
<dbReference type="Gene3D" id="3.30.70.370">
    <property type="match status" value="1"/>
</dbReference>
<dbReference type="EMBL" id="AECQ01000012">
    <property type="protein sequence ID" value="EFW24724.1"/>
    <property type="molecule type" value="Genomic_DNA"/>
</dbReference>
<dbReference type="GO" id="GO:0008409">
    <property type="term" value="F:5'-3' exonuclease activity"/>
    <property type="evidence" value="ECO:0007669"/>
    <property type="project" value="UniProtKB-UniRule"/>
</dbReference>
<evidence type="ECO:0000256" key="5">
    <source>
        <dbReference type="ARBA" id="ARBA00022763"/>
    </source>
</evidence>
<dbReference type="PANTHER" id="PTHR10133:SF27">
    <property type="entry name" value="DNA POLYMERASE NU"/>
    <property type="match status" value="1"/>
</dbReference>
<keyword evidence="11" id="KW-0378">Hydrolase</keyword>
<comment type="catalytic activity">
    <reaction evidence="9 11">
        <text>DNA(n) + a 2'-deoxyribonucleoside 5'-triphosphate = DNA(n+1) + diphosphate</text>
        <dbReference type="Rhea" id="RHEA:22508"/>
        <dbReference type="Rhea" id="RHEA-COMP:17339"/>
        <dbReference type="Rhea" id="RHEA-COMP:17340"/>
        <dbReference type="ChEBI" id="CHEBI:33019"/>
        <dbReference type="ChEBI" id="CHEBI:61560"/>
        <dbReference type="ChEBI" id="CHEBI:173112"/>
        <dbReference type="EC" id="2.7.7.7"/>
    </reaction>
</comment>
<evidence type="ECO:0000256" key="3">
    <source>
        <dbReference type="ARBA" id="ARBA00022695"/>
    </source>
</evidence>
<dbReference type="PROSITE" id="PS00447">
    <property type="entry name" value="DNA_POLYMERASE_A"/>
    <property type="match status" value="1"/>
</dbReference>
<dbReference type="InterPro" id="IPR008918">
    <property type="entry name" value="HhH2"/>
</dbReference>
<comment type="caution">
    <text evidence="14">The sequence shown here is derived from an EMBL/GenBank/DDBJ whole genome shotgun (WGS) entry which is preliminary data.</text>
</comment>
<keyword evidence="15" id="KW-1185">Reference proteome</keyword>
<dbReference type="InterPro" id="IPR001098">
    <property type="entry name" value="DNA-dir_DNA_pol_A_palm_dom"/>
</dbReference>
<dbReference type="EC" id="2.7.7.7" evidence="10 11"/>
<evidence type="ECO:0000256" key="8">
    <source>
        <dbReference type="ARBA" id="ARBA00023204"/>
    </source>
</evidence>
<feature type="domain" description="5'-3' exonuclease" evidence="12">
    <location>
        <begin position="7"/>
        <end position="266"/>
    </location>
</feature>
<evidence type="ECO:0000256" key="7">
    <source>
        <dbReference type="ARBA" id="ARBA00023125"/>
    </source>
</evidence>
<dbReference type="GO" id="GO:0003677">
    <property type="term" value="F:DNA binding"/>
    <property type="evidence" value="ECO:0007669"/>
    <property type="project" value="UniProtKB-UniRule"/>
</dbReference>
<dbReference type="Gene3D" id="3.30.420.10">
    <property type="entry name" value="Ribonuclease H-like superfamily/Ribonuclease H"/>
    <property type="match status" value="1"/>
</dbReference>
<accession>E7MMI6</accession>
<dbReference type="SUPFAM" id="SSF53098">
    <property type="entry name" value="Ribonuclease H-like"/>
    <property type="match status" value="1"/>
</dbReference>
<dbReference type="InterPro" id="IPR020045">
    <property type="entry name" value="DNA_polI_H3TH"/>
</dbReference>
<dbReference type="PANTHER" id="PTHR10133">
    <property type="entry name" value="DNA POLYMERASE I"/>
    <property type="match status" value="1"/>
</dbReference>
<dbReference type="InterPro" id="IPR002298">
    <property type="entry name" value="DNA_polymerase_A"/>
</dbReference>
<comment type="similarity">
    <text evidence="1 11">Belongs to the DNA polymerase type-A family.</text>
</comment>
<evidence type="ECO:0000313" key="14">
    <source>
        <dbReference type="EMBL" id="EFW24724.1"/>
    </source>
</evidence>
<dbReference type="InterPro" id="IPR043502">
    <property type="entry name" value="DNA/RNA_pol_sf"/>
</dbReference>
<keyword evidence="11" id="KW-0269">Exonuclease</keyword>
<dbReference type="STRING" id="706433.HMPREF9430_00753"/>
<comment type="function">
    <text evidence="11">In addition to polymerase activity, this DNA polymerase exhibits 5'-3' exonuclease activity.</text>
</comment>
<dbReference type="InterPro" id="IPR029060">
    <property type="entry name" value="PIN-like_dom_sf"/>
</dbReference>
<evidence type="ECO:0000313" key="15">
    <source>
        <dbReference type="Proteomes" id="UP000004097"/>
    </source>
</evidence>
<dbReference type="InterPro" id="IPR012337">
    <property type="entry name" value="RNaseH-like_sf"/>
</dbReference>